<dbReference type="Proteomes" id="UP000746612">
    <property type="component" value="Unassembled WGS sequence"/>
</dbReference>
<protein>
    <submittedName>
        <fullName evidence="2">Uncharacterized protein</fullName>
    </submittedName>
</protein>
<dbReference type="EMBL" id="CAAKMV010000139">
    <property type="protein sequence ID" value="VIO59422.1"/>
    <property type="molecule type" value="Genomic_DNA"/>
</dbReference>
<gene>
    <name evidence="2" type="ORF">FUG_LOCUS343261</name>
    <name evidence="1" type="ORF">MDCFG202_LOCUS342034</name>
</gene>
<evidence type="ECO:0000313" key="1">
    <source>
        <dbReference type="EMBL" id="CAG1991824.1"/>
    </source>
</evidence>
<organism evidence="2">
    <name type="scientific">Gibberella zeae</name>
    <name type="common">Wheat head blight fungus</name>
    <name type="synonym">Fusarium graminearum</name>
    <dbReference type="NCBI Taxonomy" id="5518"/>
    <lineage>
        <taxon>Eukaryota</taxon>
        <taxon>Fungi</taxon>
        <taxon>Dikarya</taxon>
        <taxon>Ascomycota</taxon>
        <taxon>Pezizomycotina</taxon>
        <taxon>Sordariomycetes</taxon>
        <taxon>Hypocreomycetidae</taxon>
        <taxon>Hypocreales</taxon>
        <taxon>Nectriaceae</taxon>
        <taxon>Fusarium</taxon>
    </lineage>
</organism>
<dbReference type="EMBL" id="CAJPIJ010000149">
    <property type="protein sequence ID" value="CAG1991824.1"/>
    <property type="molecule type" value="Genomic_DNA"/>
</dbReference>
<reference evidence="1" key="2">
    <citation type="submission" date="2021-03" db="EMBL/GenBank/DDBJ databases">
        <authorList>
            <person name="Alouane T."/>
            <person name="Langin T."/>
            <person name="Bonhomme L."/>
        </authorList>
    </citation>
    <scope>NUCLEOTIDE SEQUENCE</scope>
    <source>
        <strain evidence="1">MDC_Fg202</strain>
    </source>
</reference>
<proteinExistence type="predicted"/>
<dbReference type="AlphaFoldDB" id="A0A4E9E9Y8"/>
<sequence length="88" mass="9937">MPFGKASFRTADSERYVRGPVIAGHILPLLYTRLSRLQIRYLRHLAFVKIDDACAVHTHWRGPISAASMVVDMPPQMSVNVTRHLTGH</sequence>
<reference evidence="2" key="1">
    <citation type="submission" date="2019-04" db="EMBL/GenBank/DDBJ databases">
        <authorList>
            <person name="Melise S."/>
            <person name="Noan J."/>
            <person name="Okalmin O."/>
        </authorList>
    </citation>
    <scope>NUCLEOTIDE SEQUENCE</scope>
    <source>
        <strain evidence="2">FN9</strain>
    </source>
</reference>
<evidence type="ECO:0000313" key="2">
    <source>
        <dbReference type="EMBL" id="VIO59422.1"/>
    </source>
</evidence>
<accession>A0A4E9E9Y8</accession>
<name>A0A4E9E9Y8_GIBZA</name>